<feature type="compositionally biased region" description="Polar residues" evidence="5">
    <location>
        <begin position="581"/>
        <end position="591"/>
    </location>
</feature>
<comment type="caution">
    <text evidence="6">The sequence shown here is derived from an EMBL/GenBank/DDBJ whole genome shotgun (WGS) entry which is preliminary data.</text>
</comment>
<keyword evidence="2" id="KW-0963">Cytoplasm</keyword>
<dbReference type="PANTHER" id="PTHR15454:SF69">
    <property type="entry name" value="SERINE_THREONINE-PROTEIN KINASE 11-INTERACTING PROTEIN"/>
    <property type="match status" value="1"/>
</dbReference>
<feature type="compositionally biased region" description="Low complexity" evidence="5">
    <location>
        <begin position="519"/>
        <end position="537"/>
    </location>
</feature>
<dbReference type="EMBL" id="AOGT01000758">
    <property type="protein sequence ID" value="EMG49298.1"/>
    <property type="molecule type" value="Genomic_DNA"/>
</dbReference>
<dbReference type="Pfam" id="PF12799">
    <property type="entry name" value="LRR_4"/>
    <property type="match status" value="1"/>
</dbReference>
<dbReference type="eggNOG" id="ENOG502QTY2">
    <property type="taxonomic scope" value="Eukaryota"/>
</dbReference>
<accession>M3JAY4</accession>
<gene>
    <name evidence="6" type="ORF">G210_5961</name>
</gene>
<comment type="subcellular location">
    <subcellularLocation>
        <location evidence="1">Cytoplasm</location>
    </subcellularLocation>
</comment>
<dbReference type="STRING" id="1245528.M3JAY4"/>
<evidence type="ECO:0000256" key="3">
    <source>
        <dbReference type="ARBA" id="ARBA00022614"/>
    </source>
</evidence>
<evidence type="ECO:0000256" key="2">
    <source>
        <dbReference type="ARBA" id="ARBA00022490"/>
    </source>
</evidence>
<feature type="region of interest" description="Disordered" evidence="5">
    <location>
        <begin position="573"/>
        <end position="612"/>
    </location>
</feature>
<dbReference type="InterPro" id="IPR003591">
    <property type="entry name" value="Leu-rich_rpt_typical-subtyp"/>
</dbReference>
<dbReference type="InterPro" id="IPR032675">
    <property type="entry name" value="LRR_dom_sf"/>
</dbReference>
<evidence type="ECO:0000256" key="4">
    <source>
        <dbReference type="ARBA" id="ARBA00022737"/>
    </source>
</evidence>
<evidence type="ECO:0000313" key="6">
    <source>
        <dbReference type="EMBL" id="EMG49298.1"/>
    </source>
</evidence>
<keyword evidence="3" id="KW-0433">Leucine-rich repeat</keyword>
<dbReference type="InterPro" id="IPR025875">
    <property type="entry name" value="Leu-rich_rpt_4"/>
</dbReference>
<protein>
    <recommendedName>
        <fullName evidence="8">Leucine-rich repeat-containing protein</fullName>
    </recommendedName>
</protein>
<keyword evidence="4" id="KW-0677">Repeat</keyword>
<evidence type="ECO:0008006" key="8">
    <source>
        <dbReference type="Google" id="ProtNLM"/>
    </source>
</evidence>
<dbReference type="InterPro" id="IPR001611">
    <property type="entry name" value="Leu-rich_rpt"/>
</dbReference>
<dbReference type="GO" id="GO:0005737">
    <property type="term" value="C:cytoplasm"/>
    <property type="evidence" value="ECO:0007669"/>
    <property type="project" value="UniProtKB-SubCell"/>
</dbReference>
<dbReference type="PROSITE" id="PS51450">
    <property type="entry name" value="LRR"/>
    <property type="match status" value="2"/>
</dbReference>
<proteinExistence type="predicted"/>
<dbReference type="PANTHER" id="PTHR15454">
    <property type="entry name" value="NISCHARIN RELATED"/>
    <property type="match status" value="1"/>
</dbReference>
<organism evidence="6 7">
    <name type="scientific">Candida maltosa (strain Xu316)</name>
    <name type="common">Yeast</name>
    <dbReference type="NCBI Taxonomy" id="1245528"/>
    <lineage>
        <taxon>Eukaryota</taxon>
        <taxon>Fungi</taxon>
        <taxon>Dikarya</taxon>
        <taxon>Ascomycota</taxon>
        <taxon>Saccharomycotina</taxon>
        <taxon>Pichiomycetes</taxon>
        <taxon>Debaryomycetaceae</taxon>
        <taxon>Candida/Lodderomyces clade</taxon>
        <taxon>Candida</taxon>
    </lineage>
</organism>
<keyword evidence="7" id="KW-1185">Reference proteome</keyword>
<feature type="compositionally biased region" description="Low complexity" evidence="5">
    <location>
        <begin position="600"/>
        <end position="612"/>
    </location>
</feature>
<dbReference type="OrthoDB" id="676979at2759"/>
<dbReference type="AlphaFoldDB" id="M3JAY4"/>
<reference evidence="6 7" key="1">
    <citation type="submission" date="2013-02" db="EMBL/GenBank/DDBJ databases">
        <title>Genome sequence of Candida maltosa Xu316, a potential industrial strain for xylitol and ethanol production.</title>
        <authorList>
            <person name="Yu J."/>
            <person name="Wang Q."/>
            <person name="Geng X."/>
            <person name="Bao W."/>
            <person name="He P."/>
            <person name="Cai J."/>
        </authorList>
    </citation>
    <scope>NUCLEOTIDE SEQUENCE [LARGE SCALE GENOMIC DNA]</scope>
    <source>
        <strain evidence="7">Xu316</strain>
    </source>
</reference>
<evidence type="ECO:0000313" key="7">
    <source>
        <dbReference type="Proteomes" id="UP000011777"/>
    </source>
</evidence>
<dbReference type="HOGENOM" id="CLU_009538_1_0_1"/>
<dbReference type="Proteomes" id="UP000011777">
    <property type="component" value="Unassembled WGS sequence"/>
</dbReference>
<feature type="region of interest" description="Disordered" evidence="5">
    <location>
        <begin position="505"/>
        <end position="537"/>
    </location>
</feature>
<dbReference type="Pfam" id="PF13855">
    <property type="entry name" value="LRR_8"/>
    <property type="match status" value="1"/>
</dbReference>
<dbReference type="Gene3D" id="3.80.10.10">
    <property type="entry name" value="Ribonuclease Inhibitor"/>
    <property type="match status" value="2"/>
</dbReference>
<sequence length="642" mass="72537">MGAFGYHDSSIEGDEYVQRLSSYIRKNEEALANGLLCFSKNRNTTLKVKPLRLSFTIHHLYYISERIEQSPLGVEVGPLNIKLDNPNHEPTFISFMANNARSSRHFESDTRSISSINSMKSIVSSASVYWRSAAISKDPKVINKDIKYLYSSFTKVPCLILSPKTKISSINGYEEYPCDTSVPVKMFKNLQVLEMVEYEPNEIFGWHVLSEQLRILIIRKSKINDMAEVLFNLVIDDESGRSSFNSSSSVHHNNKSSKKFEYSADDTFTEMNDMFKFKRERGNTYSSGAGSSSLPKDIYYETKDYKSLPESKWSFLKQLTVSESSITNVPAFIFKPLVNLVKLNLSNNLLEELPPGLDQLVNVKYINFADNYLTSLKNLPTNLTQLLTLNFNNNKLTDLTGLEDLPALEKIDLRRNKFDSIKALKPLVLLYKNNKTKIDNVYVSQNNLGKNYRIELFNLFNGVRYKNYMKIDDSRPGYFEKAMLLDSEAAIKNLDKFLANEVVEEPQTPTHPVKQPKQPLTLNLNSSPSTTTNSTTTEDTLLEPFAQIKIDEEPKVRKYDVSHTVISTSLSLLSSPSSPLHANNNVSNKSPLSKPMIHVNNSNSSIPSSPSIKRSTTLVDLENSNTAPNIVTPVQVTARMST</sequence>
<evidence type="ECO:0000256" key="1">
    <source>
        <dbReference type="ARBA" id="ARBA00004496"/>
    </source>
</evidence>
<dbReference type="SMART" id="SM00369">
    <property type="entry name" value="LRR_TYP"/>
    <property type="match status" value="3"/>
</dbReference>
<evidence type="ECO:0000256" key="5">
    <source>
        <dbReference type="SAM" id="MobiDB-lite"/>
    </source>
</evidence>
<name>M3JAY4_CANMX</name>
<dbReference type="OMA" id="RQDFGNT"/>
<dbReference type="SUPFAM" id="SSF52047">
    <property type="entry name" value="RNI-like"/>
    <property type="match status" value="1"/>
</dbReference>